<comment type="subcellular location">
    <subcellularLocation>
        <location evidence="2">Cytoplasm</location>
    </subcellularLocation>
</comment>
<dbReference type="InterPro" id="IPR023799">
    <property type="entry name" value="RbfA_dom_sf"/>
</dbReference>
<protein>
    <recommendedName>
        <fullName evidence="2">Ribosome-binding factor A</fullName>
    </recommendedName>
</protein>
<dbReference type="RefSeq" id="WP_123103583.1">
    <property type="nucleotide sequence ID" value="NZ_CP127527.1"/>
</dbReference>
<dbReference type="InterPro" id="IPR000238">
    <property type="entry name" value="RbfA"/>
</dbReference>
<dbReference type="PANTHER" id="PTHR33515:SF1">
    <property type="entry name" value="RIBOSOME-BINDING FACTOR A, CHLOROPLASTIC-RELATED"/>
    <property type="match status" value="1"/>
</dbReference>
<comment type="caution">
    <text evidence="3">The sequence shown here is derived from an EMBL/GenBank/DDBJ whole genome shotgun (WGS) entry which is preliminary data.</text>
</comment>
<reference evidence="3" key="1">
    <citation type="submission" date="2018-10" db="EMBL/GenBank/DDBJ databases">
        <title>Acidithiobacillus sulfuriphilus sp. nov.: an extremely acidophilic sulfur-oxidizing chemolithotroph isolated from a neutral pH environment.</title>
        <authorList>
            <person name="Falagan C."/>
            <person name="Moya-Beltran A."/>
            <person name="Quatrini R."/>
            <person name="Johnson D.B."/>
        </authorList>
    </citation>
    <scope>NUCLEOTIDE SEQUENCE [LARGE SCALE GENOMIC DNA]</scope>
    <source>
        <strain evidence="3">CJ-2</strain>
    </source>
</reference>
<evidence type="ECO:0000256" key="2">
    <source>
        <dbReference type="HAMAP-Rule" id="MF_00003"/>
    </source>
</evidence>
<keyword evidence="2" id="KW-0963">Cytoplasm</keyword>
<sequence length="129" mass="14147">MVQNSHRGYPRRARVAQLLQEEIAALLPEMHALSSVLSPLPPTISLVELAPDMHSATVYFSLMTGPERADAVRAALQESAGQLRQALGKRLALRRIPPLHFVYDARFDRGAGMAALLAGLPRPRDEGEE</sequence>
<proteinExistence type="inferred from homology"/>
<dbReference type="SUPFAM" id="SSF89919">
    <property type="entry name" value="Ribosome-binding factor A, RbfA"/>
    <property type="match status" value="1"/>
</dbReference>
<dbReference type="InterPro" id="IPR015946">
    <property type="entry name" value="KH_dom-like_a/b"/>
</dbReference>
<keyword evidence="1 2" id="KW-0690">Ribosome biogenesis</keyword>
<dbReference type="NCBIfam" id="TIGR00082">
    <property type="entry name" value="rbfA"/>
    <property type="match status" value="1"/>
</dbReference>
<dbReference type="EMBL" id="RIZI01000161">
    <property type="protein sequence ID" value="RNF62849.1"/>
    <property type="molecule type" value="Genomic_DNA"/>
</dbReference>
<dbReference type="HAMAP" id="MF_00003">
    <property type="entry name" value="RbfA"/>
    <property type="match status" value="1"/>
</dbReference>
<dbReference type="AlphaFoldDB" id="A0A3M8R2Y8"/>
<comment type="subunit">
    <text evidence="2">Monomer. Binds 30S ribosomal subunits, but not 50S ribosomal subunits or 70S ribosomes.</text>
</comment>
<dbReference type="OrthoDB" id="307788at2"/>
<dbReference type="Gene3D" id="3.30.300.20">
    <property type="match status" value="1"/>
</dbReference>
<dbReference type="PANTHER" id="PTHR33515">
    <property type="entry name" value="RIBOSOME-BINDING FACTOR A, CHLOROPLASTIC-RELATED"/>
    <property type="match status" value="1"/>
</dbReference>
<evidence type="ECO:0000256" key="1">
    <source>
        <dbReference type="ARBA" id="ARBA00022517"/>
    </source>
</evidence>
<dbReference type="Pfam" id="PF02033">
    <property type="entry name" value="RBFA"/>
    <property type="match status" value="1"/>
</dbReference>
<comment type="function">
    <text evidence="2">One of several proteins that assist in the late maturation steps of the functional core of the 30S ribosomal subunit. Associates with free 30S ribosomal subunits (but not with 30S subunits that are part of 70S ribosomes or polysomes). Required for efficient processing of 16S rRNA. May interact with the 5'-terminal helix region of 16S rRNA.</text>
</comment>
<dbReference type="InterPro" id="IPR020053">
    <property type="entry name" value="Ribosome-bd_factorA_CS"/>
</dbReference>
<evidence type="ECO:0000313" key="3">
    <source>
        <dbReference type="EMBL" id="RNF62849.1"/>
    </source>
</evidence>
<dbReference type="PROSITE" id="PS01319">
    <property type="entry name" value="RBFA"/>
    <property type="match status" value="1"/>
</dbReference>
<name>A0A3M8R2Y8_9PROT</name>
<dbReference type="GO" id="GO:0030490">
    <property type="term" value="P:maturation of SSU-rRNA"/>
    <property type="evidence" value="ECO:0007669"/>
    <property type="project" value="UniProtKB-UniRule"/>
</dbReference>
<comment type="similarity">
    <text evidence="2">Belongs to the RbfA family.</text>
</comment>
<dbReference type="GO" id="GO:0005829">
    <property type="term" value="C:cytosol"/>
    <property type="evidence" value="ECO:0007669"/>
    <property type="project" value="TreeGrafter"/>
</dbReference>
<gene>
    <name evidence="2 3" type="primary">rbfA</name>
    <name evidence="3" type="ORF">EC580_07170</name>
</gene>
<accession>A0A3M8R2Y8</accession>
<organism evidence="3">
    <name type="scientific">Acidithiobacillus sulfuriphilus</name>
    <dbReference type="NCBI Taxonomy" id="1867749"/>
    <lineage>
        <taxon>Bacteria</taxon>
        <taxon>Pseudomonadati</taxon>
        <taxon>Pseudomonadota</taxon>
        <taxon>Acidithiobacillia</taxon>
        <taxon>Acidithiobacillales</taxon>
        <taxon>Acidithiobacillaceae</taxon>
        <taxon>Acidithiobacillus</taxon>
    </lineage>
</organism>
<dbReference type="GO" id="GO:0043024">
    <property type="term" value="F:ribosomal small subunit binding"/>
    <property type="evidence" value="ECO:0007669"/>
    <property type="project" value="TreeGrafter"/>
</dbReference>